<sequence length="96" mass="9961">MTDTAIVAKLSRSYTVAGNEVDSISFRVPKLADLLDVERAAIVAGIQGSHGMTALMIAQLSDATMSEIGEFSMADYATCDRAISPFMKTAEGGGGG</sequence>
<dbReference type="OrthoDB" id="8449922at2"/>
<dbReference type="STRING" id="1121003.SAMN03080618_03499"/>
<keyword evidence="2" id="KW-1185">Reference proteome</keyword>
<dbReference type="AlphaFoldDB" id="A0A1I3SW87"/>
<dbReference type="RefSeq" id="WP_091525051.1">
    <property type="nucleotide sequence ID" value="NZ_FORF01000037.1"/>
</dbReference>
<dbReference type="EMBL" id="FORF01000037">
    <property type="protein sequence ID" value="SFJ63104.1"/>
    <property type="molecule type" value="Genomic_DNA"/>
</dbReference>
<proteinExistence type="predicted"/>
<dbReference type="Proteomes" id="UP000242763">
    <property type="component" value="Unassembled WGS sequence"/>
</dbReference>
<gene>
    <name evidence="1" type="ORF">SAMN03080618_03499</name>
</gene>
<name>A0A1I3SW87_9HYPH</name>
<evidence type="ECO:0000313" key="2">
    <source>
        <dbReference type="Proteomes" id="UP000242763"/>
    </source>
</evidence>
<dbReference type="Pfam" id="PF10109">
    <property type="entry name" value="Phage_TAC_7"/>
    <property type="match status" value="1"/>
</dbReference>
<protein>
    <submittedName>
        <fullName evidence="1">Phage tail assembly chaperone protein, E, or 41 or 14</fullName>
    </submittedName>
</protein>
<accession>A0A1I3SW87</accession>
<evidence type="ECO:0000313" key="1">
    <source>
        <dbReference type="EMBL" id="SFJ63104.1"/>
    </source>
</evidence>
<dbReference type="InterPro" id="IPR019289">
    <property type="entry name" value="Phage_tail_E/E"/>
</dbReference>
<reference evidence="2" key="1">
    <citation type="submission" date="2016-10" db="EMBL/GenBank/DDBJ databases">
        <authorList>
            <person name="Varghese N."/>
            <person name="Submissions S."/>
        </authorList>
    </citation>
    <scope>NUCLEOTIDE SEQUENCE [LARGE SCALE GENOMIC DNA]</scope>
    <source>
        <strain evidence="2">DSM 21857</strain>
    </source>
</reference>
<organism evidence="1 2">
    <name type="scientific">Aquamicrobium aerolatum DSM 21857</name>
    <dbReference type="NCBI Taxonomy" id="1121003"/>
    <lineage>
        <taxon>Bacteria</taxon>
        <taxon>Pseudomonadati</taxon>
        <taxon>Pseudomonadota</taxon>
        <taxon>Alphaproteobacteria</taxon>
        <taxon>Hyphomicrobiales</taxon>
        <taxon>Phyllobacteriaceae</taxon>
        <taxon>Aerobium</taxon>
    </lineage>
</organism>